<accession>A0A917WPY4</accession>
<sequence length="298" mass="33886">MKQILLIILVSVLFLFVGCSNESEKQEENNNAEQNVPEETEVTEEVTNDETTDQQNEENNEVEEEPIEVDEPEKVEVQYQINPNNWSVEPLSDDVNDQVVLLTIDDAPDGNALEMAKTLKSLDAKAIFFVNAHFLDTDKEKEILKEIHEMGFAIGNHTYSHQNLKQVGEDQQREEIVSLSDLIEEIIGERPQFFRAPHGANTNYATKIAEEQGMVVMNWTYGYDYFKPYMDAEKLATAMITGEGPEVDVPYSLLKPGANLLMHDREWTAEALEEIVTGLREKGYEMVDPDAIKKIKQS</sequence>
<dbReference type="SUPFAM" id="SSF88713">
    <property type="entry name" value="Glycoside hydrolase/deacetylase"/>
    <property type="match status" value="1"/>
</dbReference>
<dbReference type="CDD" id="cd10917">
    <property type="entry name" value="CE4_NodB_like_6s_7s"/>
    <property type="match status" value="1"/>
</dbReference>
<name>A0A917WPY4_9BACI</name>
<organism evidence="3 4">
    <name type="scientific">Paraliobacillus quinghaiensis</name>
    <dbReference type="NCBI Taxonomy" id="470815"/>
    <lineage>
        <taxon>Bacteria</taxon>
        <taxon>Bacillati</taxon>
        <taxon>Bacillota</taxon>
        <taxon>Bacilli</taxon>
        <taxon>Bacillales</taxon>
        <taxon>Bacillaceae</taxon>
        <taxon>Paraliobacillus</taxon>
    </lineage>
</organism>
<dbReference type="EMBL" id="BMLG01000001">
    <property type="protein sequence ID" value="GGM20315.1"/>
    <property type="molecule type" value="Genomic_DNA"/>
</dbReference>
<protein>
    <recommendedName>
        <fullName evidence="2">NodB homology domain-containing protein</fullName>
    </recommendedName>
</protein>
<proteinExistence type="predicted"/>
<dbReference type="InterPro" id="IPR011330">
    <property type="entry name" value="Glyco_hydro/deAcase_b/a-brl"/>
</dbReference>
<dbReference type="Gene3D" id="3.20.20.370">
    <property type="entry name" value="Glycoside hydrolase/deacetylase"/>
    <property type="match status" value="1"/>
</dbReference>
<dbReference type="PROSITE" id="PS51257">
    <property type="entry name" value="PROKAR_LIPOPROTEIN"/>
    <property type="match status" value="1"/>
</dbReference>
<dbReference type="GO" id="GO:0005975">
    <property type="term" value="P:carbohydrate metabolic process"/>
    <property type="evidence" value="ECO:0007669"/>
    <property type="project" value="InterPro"/>
</dbReference>
<reference evidence="3" key="2">
    <citation type="submission" date="2020-09" db="EMBL/GenBank/DDBJ databases">
        <authorList>
            <person name="Sun Q."/>
            <person name="Zhou Y."/>
        </authorList>
    </citation>
    <scope>NUCLEOTIDE SEQUENCE</scope>
    <source>
        <strain evidence="3">CGMCC 1.6333</strain>
    </source>
</reference>
<gene>
    <name evidence="3" type="ORF">GCM10011351_02680</name>
</gene>
<dbReference type="PROSITE" id="PS51677">
    <property type="entry name" value="NODB"/>
    <property type="match status" value="1"/>
</dbReference>
<dbReference type="InterPro" id="IPR002509">
    <property type="entry name" value="NODB_dom"/>
</dbReference>
<feature type="region of interest" description="Disordered" evidence="1">
    <location>
        <begin position="23"/>
        <end position="68"/>
    </location>
</feature>
<feature type="compositionally biased region" description="Acidic residues" evidence="1">
    <location>
        <begin position="36"/>
        <end position="68"/>
    </location>
</feature>
<dbReference type="GO" id="GO:0016810">
    <property type="term" value="F:hydrolase activity, acting on carbon-nitrogen (but not peptide) bonds"/>
    <property type="evidence" value="ECO:0007669"/>
    <property type="project" value="InterPro"/>
</dbReference>
<keyword evidence="4" id="KW-1185">Reference proteome</keyword>
<evidence type="ECO:0000259" key="2">
    <source>
        <dbReference type="PROSITE" id="PS51677"/>
    </source>
</evidence>
<dbReference type="GO" id="GO:0016020">
    <property type="term" value="C:membrane"/>
    <property type="evidence" value="ECO:0007669"/>
    <property type="project" value="TreeGrafter"/>
</dbReference>
<dbReference type="Proteomes" id="UP000618460">
    <property type="component" value="Unassembled WGS sequence"/>
</dbReference>
<reference evidence="3" key="1">
    <citation type="journal article" date="2014" name="Int. J. Syst. Evol. Microbiol.">
        <title>Complete genome sequence of Corynebacterium casei LMG S-19264T (=DSM 44701T), isolated from a smear-ripened cheese.</title>
        <authorList>
            <consortium name="US DOE Joint Genome Institute (JGI-PGF)"/>
            <person name="Walter F."/>
            <person name="Albersmeier A."/>
            <person name="Kalinowski J."/>
            <person name="Ruckert C."/>
        </authorList>
    </citation>
    <scope>NUCLEOTIDE SEQUENCE</scope>
    <source>
        <strain evidence="3">CGMCC 1.6333</strain>
    </source>
</reference>
<comment type="caution">
    <text evidence="3">The sequence shown here is derived from an EMBL/GenBank/DDBJ whole genome shotgun (WGS) entry which is preliminary data.</text>
</comment>
<dbReference type="RefSeq" id="WP_117152942.1">
    <property type="nucleotide sequence ID" value="NZ_BMLG01000001.1"/>
</dbReference>
<feature type="domain" description="NodB homology" evidence="2">
    <location>
        <begin position="98"/>
        <end position="287"/>
    </location>
</feature>
<dbReference type="Pfam" id="PF01522">
    <property type="entry name" value="Polysacc_deac_1"/>
    <property type="match status" value="1"/>
</dbReference>
<dbReference type="InterPro" id="IPR050248">
    <property type="entry name" value="Polysacc_deacetylase_ArnD"/>
</dbReference>
<evidence type="ECO:0000313" key="3">
    <source>
        <dbReference type="EMBL" id="GGM20315.1"/>
    </source>
</evidence>
<evidence type="ECO:0000313" key="4">
    <source>
        <dbReference type="Proteomes" id="UP000618460"/>
    </source>
</evidence>
<evidence type="ECO:0000256" key="1">
    <source>
        <dbReference type="SAM" id="MobiDB-lite"/>
    </source>
</evidence>
<dbReference type="OrthoDB" id="9806342at2"/>
<dbReference type="AlphaFoldDB" id="A0A917WPY4"/>
<dbReference type="PANTHER" id="PTHR10587:SF78">
    <property type="entry name" value="PEPTIDOGLYCAN-N-ACETYLMURAMIC ACID DEACETYLASE PDAA"/>
    <property type="match status" value="1"/>
</dbReference>
<dbReference type="PANTHER" id="PTHR10587">
    <property type="entry name" value="GLYCOSYL TRANSFERASE-RELATED"/>
    <property type="match status" value="1"/>
</dbReference>